<dbReference type="KEGG" id="dqu:106746996"/>
<dbReference type="Gene3D" id="3.30.70.3250">
    <property type="entry name" value="Ribonuclease P, Pop5 subunit"/>
    <property type="match status" value="1"/>
</dbReference>
<evidence type="ECO:0000256" key="5">
    <source>
        <dbReference type="ARBA" id="ARBA00044198"/>
    </source>
</evidence>
<comment type="similarity">
    <text evidence="1 6">Belongs to the eukaryotic/archaeal RNase P protein component 2 family.</text>
</comment>
<dbReference type="GO" id="GO:0033204">
    <property type="term" value="F:ribonuclease P RNA binding"/>
    <property type="evidence" value="ECO:0007669"/>
    <property type="project" value="InterPro"/>
</dbReference>
<keyword evidence="7" id="KW-1185">Reference proteome</keyword>
<dbReference type="InterPro" id="IPR002759">
    <property type="entry name" value="Pop5/Rpp14/Rnp2-like"/>
</dbReference>
<proteinExistence type="inferred from homology"/>
<comment type="function">
    <text evidence="6">Component of ribonuclease P, a protein complex that generates mature tRNA molecules by cleaving their 5'-ends.</text>
</comment>
<evidence type="ECO:0000256" key="6">
    <source>
        <dbReference type="PIRNR" id="PIRNR023803"/>
    </source>
</evidence>
<dbReference type="InterPro" id="IPR016819">
    <property type="entry name" value="RNase_P/MRP_POP5"/>
</dbReference>
<accession>A0A6P3XP04</accession>
<evidence type="ECO:0000256" key="3">
    <source>
        <dbReference type="ARBA" id="ARBA00022694"/>
    </source>
</evidence>
<dbReference type="OrthoDB" id="277888at2759"/>
<evidence type="ECO:0000256" key="2">
    <source>
        <dbReference type="ARBA" id="ARBA00022552"/>
    </source>
</evidence>
<dbReference type="GO" id="GO:0001682">
    <property type="term" value="P:tRNA 5'-leader removal"/>
    <property type="evidence" value="ECO:0007669"/>
    <property type="project" value="InterPro"/>
</dbReference>
<evidence type="ECO:0000313" key="8">
    <source>
        <dbReference type="RefSeq" id="XP_014479703.1"/>
    </source>
</evidence>
<evidence type="ECO:0000313" key="7">
    <source>
        <dbReference type="Proteomes" id="UP000515204"/>
    </source>
</evidence>
<keyword evidence="2" id="KW-0698">rRNA processing</keyword>
<dbReference type="AlphaFoldDB" id="A0A6P3XP04"/>
<dbReference type="RefSeq" id="XP_014479703.1">
    <property type="nucleotide sequence ID" value="XM_014624217.1"/>
</dbReference>
<dbReference type="PIRSF" id="PIRSF023803">
    <property type="entry name" value="Ribonuclease_P_prd"/>
    <property type="match status" value="1"/>
</dbReference>
<dbReference type="PANTHER" id="PTHR48414:SF1">
    <property type="entry name" value="POP5 HOMOLOG, RIBONUCLEASE P_MRP SUBUNIT"/>
    <property type="match status" value="1"/>
</dbReference>
<evidence type="ECO:0000256" key="1">
    <source>
        <dbReference type="ARBA" id="ARBA00010800"/>
    </source>
</evidence>
<dbReference type="GO" id="GO:0030677">
    <property type="term" value="C:ribonuclease P complex"/>
    <property type="evidence" value="ECO:0007669"/>
    <property type="project" value="InterPro"/>
</dbReference>
<organism evidence="7 8">
    <name type="scientific">Dinoponera quadriceps</name>
    <name type="common">South American ant</name>
    <dbReference type="NCBI Taxonomy" id="609295"/>
    <lineage>
        <taxon>Eukaryota</taxon>
        <taxon>Metazoa</taxon>
        <taxon>Ecdysozoa</taxon>
        <taxon>Arthropoda</taxon>
        <taxon>Hexapoda</taxon>
        <taxon>Insecta</taxon>
        <taxon>Pterygota</taxon>
        <taxon>Neoptera</taxon>
        <taxon>Endopterygota</taxon>
        <taxon>Hymenoptera</taxon>
        <taxon>Apocrita</taxon>
        <taxon>Aculeata</taxon>
        <taxon>Formicoidea</taxon>
        <taxon>Formicidae</taxon>
        <taxon>Ponerinae</taxon>
        <taxon>Ponerini</taxon>
        <taxon>Dinoponera</taxon>
    </lineage>
</organism>
<gene>
    <name evidence="8" type="primary">LOC106746996</name>
</gene>
<dbReference type="InterPro" id="IPR038085">
    <property type="entry name" value="Rnp2-like_sf"/>
</dbReference>
<dbReference type="GeneID" id="106746996"/>
<reference evidence="8" key="1">
    <citation type="submission" date="2025-08" db="UniProtKB">
        <authorList>
            <consortium name="RefSeq"/>
        </authorList>
    </citation>
    <scope>IDENTIFICATION</scope>
</reference>
<dbReference type="Pfam" id="PF01900">
    <property type="entry name" value="RNase_P_Rpp14"/>
    <property type="match status" value="1"/>
</dbReference>
<protein>
    <recommendedName>
        <fullName evidence="5 6">Ribonuclease P/MRP protein subunit POP5</fullName>
    </recommendedName>
</protein>
<dbReference type="GO" id="GO:0005730">
    <property type="term" value="C:nucleolus"/>
    <property type="evidence" value="ECO:0007669"/>
    <property type="project" value="UniProtKB-SubCell"/>
</dbReference>
<dbReference type="PANTHER" id="PTHR48414">
    <property type="entry name" value="POP5 HOMOLOG, RIBONUCLEASE P_MRP SUBUNIT"/>
    <property type="match status" value="1"/>
</dbReference>
<evidence type="ECO:0000256" key="4">
    <source>
        <dbReference type="ARBA" id="ARBA00023242"/>
    </source>
</evidence>
<keyword evidence="4 6" id="KW-0539">Nucleus</keyword>
<comment type="subcellular location">
    <subcellularLocation>
        <location evidence="6">Nucleus</location>
        <location evidence="6">Nucleolus</location>
    </subcellularLocation>
</comment>
<dbReference type="SUPFAM" id="SSF160350">
    <property type="entry name" value="Rnp2-like"/>
    <property type="match status" value="1"/>
</dbReference>
<dbReference type="Proteomes" id="UP000515204">
    <property type="component" value="Unplaced"/>
</dbReference>
<name>A0A6P3XP04_DINQU</name>
<dbReference type="GO" id="GO:0006364">
    <property type="term" value="P:rRNA processing"/>
    <property type="evidence" value="ECO:0007669"/>
    <property type="project" value="UniProtKB-KW"/>
</dbReference>
<keyword evidence="3 6" id="KW-0819">tRNA processing</keyword>
<sequence length="152" mass="17573">MVRYKTRYMILEITPHKNNDKLLSLKATALQDAIQQKVQTMFGDFGVAAIKAAFRSRYCNTHTKIAMIKAGHGPHKFLLRAIPLINDISGRHVKISILYVGATMKHCFLFIRKHQEKKLEQIWASLRTETERKEMEKVLMTLTPAMKDFISK</sequence>
<dbReference type="CTD" id="51367"/>